<evidence type="ECO:0000313" key="2">
    <source>
        <dbReference type="EMBL" id="KHJ98635.1"/>
    </source>
</evidence>
<dbReference type="InterPro" id="IPR029058">
    <property type="entry name" value="AB_hydrolase_fold"/>
</dbReference>
<dbReference type="EMBL" id="KN549290">
    <property type="protein sequence ID" value="KHJ98635.1"/>
    <property type="molecule type" value="Genomic_DNA"/>
</dbReference>
<proteinExistence type="predicted"/>
<dbReference type="Proteomes" id="UP000053660">
    <property type="component" value="Unassembled WGS sequence"/>
</dbReference>
<organism evidence="2 3">
    <name type="scientific">Oesophagostomum dentatum</name>
    <name type="common">Nodular worm</name>
    <dbReference type="NCBI Taxonomy" id="61180"/>
    <lineage>
        <taxon>Eukaryota</taxon>
        <taxon>Metazoa</taxon>
        <taxon>Ecdysozoa</taxon>
        <taxon>Nematoda</taxon>
        <taxon>Chromadorea</taxon>
        <taxon>Rhabditida</taxon>
        <taxon>Rhabditina</taxon>
        <taxon>Rhabditomorpha</taxon>
        <taxon>Strongyloidea</taxon>
        <taxon>Strongylidae</taxon>
        <taxon>Oesophagostomum</taxon>
    </lineage>
</organism>
<sequence>MKNPSFKPFGNPFRSPSIAQPAIPTILGLFRQLPKDYPNDDDFDEKYSYADFKRALVGLVPDSLYKNAPLLRRLVLHQYVYTKGDKKDTYFLFERMRENSVYLFEYGIDNPPKSCLQDGGWEEEIKPFCDRMFQYFTRFAIKGQPTKSGCDPANPTFPAIGSTKRDYHVILKADGVIEWDFNFHLASVQLWNNLLPALDNLELQGRRDAIFKEDVELLPTEAEDDVQEWHQQAAEQGGLDFTSDDSSTHAEL</sequence>
<accession>A0A0B1TTC3</accession>
<protein>
    <recommendedName>
        <fullName evidence="4">Carboxylesterase type B domain-containing protein</fullName>
    </recommendedName>
</protein>
<keyword evidence="3" id="KW-1185">Reference proteome</keyword>
<name>A0A0B1TTC3_OESDE</name>
<dbReference type="OrthoDB" id="5856135at2759"/>
<evidence type="ECO:0000313" key="3">
    <source>
        <dbReference type="Proteomes" id="UP000053660"/>
    </source>
</evidence>
<dbReference type="AlphaFoldDB" id="A0A0B1TTC3"/>
<reference evidence="2 3" key="1">
    <citation type="submission" date="2014-03" db="EMBL/GenBank/DDBJ databases">
        <title>Draft genome of the hookworm Oesophagostomum dentatum.</title>
        <authorList>
            <person name="Mitreva M."/>
        </authorList>
    </citation>
    <scope>NUCLEOTIDE SEQUENCE [LARGE SCALE GENOMIC DNA]</scope>
    <source>
        <strain evidence="2 3">OD-Hann</strain>
    </source>
</reference>
<evidence type="ECO:0008006" key="4">
    <source>
        <dbReference type="Google" id="ProtNLM"/>
    </source>
</evidence>
<gene>
    <name evidence="2" type="ORF">OESDEN_01389</name>
</gene>
<evidence type="ECO:0000256" key="1">
    <source>
        <dbReference type="SAM" id="MobiDB-lite"/>
    </source>
</evidence>
<feature type="region of interest" description="Disordered" evidence="1">
    <location>
        <begin position="223"/>
        <end position="252"/>
    </location>
</feature>
<dbReference type="Gene3D" id="3.40.50.1820">
    <property type="entry name" value="alpha/beta hydrolase"/>
    <property type="match status" value="1"/>
</dbReference>
<dbReference type="SUPFAM" id="SSF53474">
    <property type="entry name" value="alpha/beta-Hydrolases"/>
    <property type="match status" value="1"/>
</dbReference>